<gene>
    <name evidence="2" type="ORF">MGAL_10B034719</name>
</gene>
<keyword evidence="3" id="KW-1185">Reference proteome</keyword>
<feature type="region of interest" description="Disordered" evidence="1">
    <location>
        <begin position="449"/>
        <end position="504"/>
    </location>
</feature>
<proteinExistence type="predicted"/>
<evidence type="ECO:0000313" key="3">
    <source>
        <dbReference type="Proteomes" id="UP000596742"/>
    </source>
</evidence>
<feature type="region of interest" description="Disordered" evidence="1">
    <location>
        <begin position="392"/>
        <end position="427"/>
    </location>
</feature>
<feature type="region of interest" description="Disordered" evidence="1">
    <location>
        <begin position="578"/>
        <end position="605"/>
    </location>
</feature>
<organism evidence="2 3">
    <name type="scientific">Mytilus galloprovincialis</name>
    <name type="common">Mediterranean mussel</name>
    <dbReference type="NCBI Taxonomy" id="29158"/>
    <lineage>
        <taxon>Eukaryota</taxon>
        <taxon>Metazoa</taxon>
        <taxon>Spiralia</taxon>
        <taxon>Lophotrochozoa</taxon>
        <taxon>Mollusca</taxon>
        <taxon>Bivalvia</taxon>
        <taxon>Autobranchia</taxon>
        <taxon>Pteriomorphia</taxon>
        <taxon>Mytilida</taxon>
        <taxon>Mytiloidea</taxon>
        <taxon>Mytilidae</taxon>
        <taxon>Mytilinae</taxon>
        <taxon>Mytilus</taxon>
    </lineage>
</organism>
<name>A0A8B6FLP4_MYTGA</name>
<feature type="region of interest" description="Disordered" evidence="1">
    <location>
        <begin position="120"/>
        <end position="145"/>
    </location>
</feature>
<dbReference type="OrthoDB" id="6106324at2759"/>
<feature type="compositionally biased region" description="Polar residues" evidence="1">
    <location>
        <begin position="403"/>
        <end position="425"/>
    </location>
</feature>
<feature type="compositionally biased region" description="Polar residues" evidence="1">
    <location>
        <begin position="209"/>
        <end position="237"/>
    </location>
</feature>
<feature type="compositionally biased region" description="Polar residues" evidence="1">
    <location>
        <begin position="460"/>
        <end position="487"/>
    </location>
</feature>
<feature type="compositionally biased region" description="Low complexity" evidence="1">
    <location>
        <begin position="488"/>
        <end position="501"/>
    </location>
</feature>
<comment type="caution">
    <text evidence="2">The sequence shown here is derived from an EMBL/GenBank/DDBJ whole genome shotgun (WGS) entry which is preliminary data.</text>
</comment>
<evidence type="ECO:0000313" key="2">
    <source>
        <dbReference type="EMBL" id="VDI51157.1"/>
    </source>
</evidence>
<evidence type="ECO:0000256" key="1">
    <source>
        <dbReference type="SAM" id="MobiDB-lite"/>
    </source>
</evidence>
<protein>
    <submittedName>
        <fullName evidence="2">Uncharacterized protein</fullName>
    </submittedName>
</protein>
<dbReference type="AlphaFoldDB" id="A0A8B6FLP4"/>
<dbReference type="Proteomes" id="UP000596742">
    <property type="component" value="Unassembled WGS sequence"/>
</dbReference>
<reference evidence="2" key="1">
    <citation type="submission" date="2018-11" db="EMBL/GenBank/DDBJ databases">
        <authorList>
            <person name="Alioto T."/>
            <person name="Alioto T."/>
        </authorList>
    </citation>
    <scope>NUCLEOTIDE SEQUENCE</scope>
</reference>
<accession>A0A8B6FLP4</accession>
<feature type="compositionally biased region" description="Basic and acidic residues" evidence="1">
    <location>
        <begin position="120"/>
        <end position="137"/>
    </location>
</feature>
<dbReference type="EMBL" id="UYJE01007033">
    <property type="protein sequence ID" value="VDI51157.1"/>
    <property type="molecule type" value="Genomic_DNA"/>
</dbReference>
<sequence>MNVLEVPSDETALRQEVETFIDENGKIDMQAMKDKGYLEDQIYDIMNAYFIATARVLAAYRRDRKAQDTMLKMLQDKIQLHEEKIICADKYMSYLCDVKYTQKINNNLYTKVEENMSRCSDKKDVHDGNMTDEEKNIRHSPSAPDLSPSKYFNSFSVEPTVREIKSSHNIFPETLGNTSPNEKEESIDIDRRIPTPYPSARKYDRFPQPNRNSSYTTALVTKQDTTRQSKQTPQCRKTVNPCRNTGQLKKVINQYEDILGLSTNLKTDGVSDEIDFVDDRSGDTLSNGGVTLESGCVDDRSEDTLSNGGDTLESSCVDDRSEDIVIIDANTLERSHLDDRSEDTLPNNNVTLESGLTTPGITMSITSDASSSVSSCCQDYFKVNIDETIKMSTHTSRNEAESRTSFQTVSQSTVDRQSNQSQTTIVSKSSSLSGAVASLKSSSVSVQVTSNSSKTHTRIDSQTLSQSTLNFQRNQSQTTTVTKPTVDSQSNQSQTATQSGSPCFSNMITRLKSSSMCYTSAPSMFTADKSLQRSFSSESHKMSHFSIECVRIHQSMPGDKSSQSDVSIYCANDELPINSQSDISQTSNVESSASENSDESSDSLV</sequence>
<feature type="region of interest" description="Disordered" evidence="1">
    <location>
        <begin position="192"/>
        <end position="237"/>
    </location>
</feature>
<feature type="compositionally biased region" description="Acidic residues" evidence="1">
    <location>
        <begin position="596"/>
        <end position="605"/>
    </location>
</feature>